<accession>A0ACC0KYU0</accession>
<protein>
    <submittedName>
        <fullName evidence="1">Uncharacterized protein</fullName>
    </submittedName>
</protein>
<gene>
    <name evidence="1" type="ORF">MSG28_015079</name>
</gene>
<reference evidence="1 2" key="1">
    <citation type="journal article" date="2022" name="Genome Biol. Evol.">
        <title>The Spruce Budworm Genome: Reconstructing the Evolutionary History of Antifreeze Proteins.</title>
        <authorList>
            <person name="Beliveau C."/>
            <person name="Gagne P."/>
            <person name="Picq S."/>
            <person name="Vernygora O."/>
            <person name="Keeling C.I."/>
            <person name="Pinkney K."/>
            <person name="Doucet D."/>
            <person name="Wen F."/>
            <person name="Johnston J.S."/>
            <person name="Maaroufi H."/>
            <person name="Boyle B."/>
            <person name="Laroche J."/>
            <person name="Dewar K."/>
            <person name="Juretic N."/>
            <person name="Blackburn G."/>
            <person name="Nisole A."/>
            <person name="Brunet B."/>
            <person name="Brandao M."/>
            <person name="Lumley L."/>
            <person name="Duan J."/>
            <person name="Quan G."/>
            <person name="Lucarotti C.J."/>
            <person name="Roe A.D."/>
            <person name="Sperling F.A.H."/>
            <person name="Levesque R.C."/>
            <person name="Cusson M."/>
        </authorList>
    </citation>
    <scope>NUCLEOTIDE SEQUENCE [LARGE SCALE GENOMIC DNA]</scope>
    <source>
        <strain evidence="1">Glfc:IPQL:Cfum</strain>
    </source>
</reference>
<proteinExistence type="predicted"/>
<evidence type="ECO:0000313" key="2">
    <source>
        <dbReference type="Proteomes" id="UP001064048"/>
    </source>
</evidence>
<dbReference type="Proteomes" id="UP001064048">
    <property type="component" value="Chromosome 27"/>
</dbReference>
<evidence type="ECO:0000313" key="1">
    <source>
        <dbReference type="EMBL" id="KAI8441490.1"/>
    </source>
</evidence>
<keyword evidence="2" id="KW-1185">Reference proteome</keyword>
<comment type="caution">
    <text evidence="1">The sequence shown here is derived from an EMBL/GenBank/DDBJ whole genome shotgun (WGS) entry which is preliminary data.</text>
</comment>
<sequence>MLKNPLYQYGSPDLQLPVNLNFSEFILNKLVEFKEKTIVNGLTNETITYGEIAQQSINLAVSLSKLGVGKGQTVAICSENRSEFWSAVIGSISTGAVFTTINMMYTKHEITHVADISKPKYIICSPLAYKMHEKAFRSLNYVQKIIVFGDDKPPNTVSFNELVARSVRFQEFQVADVDGTKDTLFVLYSSGTTGLPKGVMLTHLNVLISSCSKGIETPSPVKYLIVTPWFHTMGLMGTLLYLSCGRDIVYLPKFEMELYLKCIEKYKITRLQVVPPMLVALVKYPGQHDLSSVEMIYSGAAPVRKDTLEAVGKKFPNAKSVLQGYGMTETTLAATRDNDECSQPKLGGVGKVVSGAVVKALSDSFHFKVVDPKTRKPLGPDQPGEICVKGGIVMKGYVGKDRREDFDEEGFFRTGDIGYYDQDGYFFIVDRLKELIKYKGYQVPPAEIEAVLLQHPGVRDAGVVGVPHAGAGEVPRAFVAVQPGASVTAEELQKFVAERLSNPKHLRGGVSFVPEIPKNPSGKILRRQLKAMSNQSKL</sequence>
<dbReference type="EMBL" id="CM046127">
    <property type="protein sequence ID" value="KAI8441490.1"/>
    <property type="molecule type" value="Genomic_DNA"/>
</dbReference>
<organism evidence="1 2">
    <name type="scientific">Choristoneura fumiferana</name>
    <name type="common">Spruce budworm moth</name>
    <name type="synonym">Archips fumiferana</name>
    <dbReference type="NCBI Taxonomy" id="7141"/>
    <lineage>
        <taxon>Eukaryota</taxon>
        <taxon>Metazoa</taxon>
        <taxon>Ecdysozoa</taxon>
        <taxon>Arthropoda</taxon>
        <taxon>Hexapoda</taxon>
        <taxon>Insecta</taxon>
        <taxon>Pterygota</taxon>
        <taxon>Neoptera</taxon>
        <taxon>Endopterygota</taxon>
        <taxon>Lepidoptera</taxon>
        <taxon>Glossata</taxon>
        <taxon>Ditrysia</taxon>
        <taxon>Tortricoidea</taxon>
        <taxon>Tortricidae</taxon>
        <taxon>Tortricinae</taxon>
        <taxon>Choristoneura</taxon>
    </lineage>
</organism>
<name>A0ACC0KYU0_CHOFU</name>